<protein>
    <submittedName>
        <fullName evidence="6">Putative sphingomyelinase d-like protein midgut overexpressed</fullName>
    </submittedName>
</protein>
<dbReference type="GO" id="GO:0006629">
    <property type="term" value="P:lipid metabolic process"/>
    <property type="evidence" value="ECO:0007669"/>
    <property type="project" value="InterPro"/>
</dbReference>
<accession>A0A6M2CGY5</accession>
<dbReference type="GO" id="GO:0046872">
    <property type="term" value="F:metal ion binding"/>
    <property type="evidence" value="ECO:0007669"/>
    <property type="project" value="UniProtKB-KW"/>
</dbReference>
<organism evidence="6">
    <name type="scientific">Rhipicephalus microplus</name>
    <name type="common">Cattle tick</name>
    <name type="synonym">Boophilus microplus</name>
    <dbReference type="NCBI Taxonomy" id="6941"/>
    <lineage>
        <taxon>Eukaryota</taxon>
        <taxon>Metazoa</taxon>
        <taxon>Ecdysozoa</taxon>
        <taxon>Arthropoda</taxon>
        <taxon>Chelicerata</taxon>
        <taxon>Arachnida</taxon>
        <taxon>Acari</taxon>
        <taxon>Parasitiformes</taxon>
        <taxon>Ixodida</taxon>
        <taxon>Ixodoidea</taxon>
        <taxon>Ixodidae</taxon>
        <taxon>Rhipicephalinae</taxon>
        <taxon>Rhipicephalus</taxon>
        <taxon>Boophilus</taxon>
    </lineage>
</organism>
<keyword evidence="3" id="KW-0460">Magnesium</keyword>
<evidence type="ECO:0000313" key="6">
    <source>
        <dbReference type="EMBL" id="NOV32896.1"/>
    </source>
</evidence>
<evidence type="ECO:0000256" key="4">
    <source>
        <dbReference type="ARBA" id="ARBA00023157"/>
    </source>
</evidence>
<evidence type="ECO:0000256" key="5">
    <source>
        <dbReference type="ARBA" id="ARBA00023239"/>
    </source>
</evidence>
<dbReference type="VEuPathDB" id="VectorBase:LOC119163193"/>
<evidence type="ECO:0000256" key="1">
    <source>
        <dbReference type="ARBA" id="ARBA00000110"/>
    </source>
</evidence>
<sequence length="354" mass="39782">MLERYFHSATWLPCGNRITQIGERCYRGQAQRRTCACLRTFKLYCGLTIYKMFLREACLLLLLSFGTSTAIDPRPFYVFGNMANSLEDVDNFVARGANAVEADLEFASDGTAEEFYHGGLCGCGRDCEKSAQANTYLSYLRDSVNGGKFADKLQLLYINTKTWRLSPGVKYQAGINLANKLIAHLWNNGTIPSEHMLNLIMSVSTTMDKEILSGVLDTLRRASSSSLFLDHVGFDISGYELLSIIANTYEELGIHGHRWQGDGASNCFIDVYGEARTKAVTSRRTEANTTADYVDKAYVWAVDNGKTMRRFLRRNIDGMMTNVPTTLLSVLEEGEFKSKYRLATTQDSPWKRIV</sequence>
<keyword evidence="4" id="KW-1015">Disulfide bond</keyword>
<reference evidence="6" key="1">
    <citation type="submission" date="2019-09" db="EMBL/GenBank/DDBJ databases">
        <title>Organ-specific transcriptomic study of the physiology of the cattle tick, Rhipicephalus microplus.</title>
        <authorList>
            <person name="Tirloni L."/>
            <person name="Braz G."/>
            <person name="Gandara A.C.P."/>
            <person name="Sabadin G.A."/>
            <person name="da Silva R.M."/>
            <person name="Guizzo M.G."/>
            <person name="Machado J.A."/>
            <person name="Costa E.P."/>
            <person name="Gomes H.F."/>
            <person name="Moraes J."/>
            <person name="Mota M.B.S."/>
            <person name="Mesquita R.D."/>
            <person name="Alvarenga P.H."/>
            <person name="Alves F."/>
            <person name="Seixas A."/>
            <person name="da Fonseca R.N."/>
            <person name="Fogaca A."/>
            <person name="Logullo C."/>
            <person name="Tanaka A."/>
            <person name="Daffre S."/>
            <person name="Termignoni C."/>
            <person name="Vaz I.S.Jr."/>
            <person name="Oliveira P.L."/>
            <person name="Ribeiro J.M."/>
        </authorList>
    </citation>
    <scope>NUCLEOTIDE SEQUENCE</scope>
    <source>
        <strain evidence="6">Porto Alegre</strain>
    </source>
</reference>
<dbReference type="AlphaFoldDB" id="A0A6M2CGY5"/>
<dbReference type="InterPro" id="IPR017946">
    <property type="entry name" value="PLC-like_Pdiesterase_TIM-brl"/>
</dbReference>
<dbReference type="GO" id="GO:0008081">
    <property type="term" value="F:phosphoric diester hydrolase activity"/>
    <property type="evidence" value="ECO:0007669"/>
    <property type="project" value="InterPro"/>
</dbReference>
<evidence type="ECO:0000256" key="2">
    <source>
        <dbReference type="ARBA" id="ARBA00022723"/>
    </source>
</evidence>
<dbReference type="OrthoDB" id="6489188at2759"/>
<dbReference type="Gene3D" id="3.20.20.190">
    <property type="entry name" value="Phosphatidylinositol (PI) phosphodiesterase"/>
    <property type="match status" value="1"/>
</dbReference>
<proteinExistence type="predicted"/>
<dbReference type="EMBL" id="GHWJ01000159">
    <property type="protein sequence ID" value="NOV32896.1"/>
    <property type="molecule type" value="Transcribed_RNA"/>
</dbReference>
<keyword evidence="2" id="KW-0479">Metal-binding</keyword>
<keyword evidence="5" id="KW-0456">Lyase</keyword>
<dbReference type="GO" id="GO:0016829">
    <property type="term" value="F:lyase activity"/>
    <property type="evidence" value="ECO:0007669"/>
    <property type="project" value="UniProtKB-KW"/>
</dbReference>
<evidence type="ECO:0000256" key="3">
    <source>
        <dbReference type="ARBA" id="ARBA00022842"/>
    </source>
</evidence>
<name>A0A6M2CGY5_RHIMP</name>
<comment type="catalytic activity">
    <reaction evidence="1">
        <text>an N-(acyl)-sphingosylphosphoethanolamine = an N-(acyl)-sphingosyl-1,3-cyclic phosphate + ethanolamine</text>
        <dbReference type="Rhea" id="RHEA:60648"/>
        <dbReference type="ChEBI" id="CHEBI:57603"/>
        <dbReference type="ChEBI" id="CHEBI:143891"/>
        <dbReference type="ChEBI" id="CHEBI:143892"/>
    </reaction>
</comment>
<dbReference type="SUPFAM" id="SSF51695">
    <property type="entry name" value="PLC-like phosphodiesterases"/>
    <property type="match status" value="1"/>
</dbReference>